<accession>A0ABV4EQF7</accession>
<comment type="subcellular location">
    <subcellularLocation>
        <location evidence="1">Membrane</location>
        <topology evidence="1">Multi-pass membrane protein</topology>
    </subcellularLocation>
</comment>
<feature type="transmembrane region" description="Helical" evidence="6">
    <location>
        <begin position="64"/>
        <end position="85"/>
    </location>
</feature>
<dbReference type="Proteomes" id="UP001565435">
    <property type="component" value="Unassembled WGS sequence"/>
</dbReference>
<dbReference type="Pfam" id="PF01566">
    <property type="entry name" value="Nramp"/>
    <property type="match status" value="1"/>
</dbReference>
<keyword evidence="4 6" id="KW-0472">Membrane</keyword>
<keyword evidence="8" id="KW-1185">Reference proteome</keyword>
<evidence type="ECO:0000256" key="6">
    <source>
        <dbReference type="SAM" id="Phobius"/>
    </source>
</evidence>
<evidence type="ECO:0000256" key="1">
    <source>
        <dbReference type="ARBA" id="ARBA00004141"/>
    </source>
</evidence>
<feature type="transmembrane region" description="Helical" evidence="6">
    <location>
        <begin position="208"/>
        <end position="232"/>
    </location>
</feature>
<gene>
    <name evidence="7" type="ORF">ABH903_003518</name>
</gene>
<reference evidence="7 8" key="1">
    <citation type="submission" date="2024-07" db="EMBL/GenBank/DDBJ databases">
        <title>Mealworm larvae gut microbial communities from Newark, Delaware, USA.</title>
        <authorList>
            <person name="Blenner M."/>
        </authorList>
    </citation>
    <scope>NUCLEOTIDE SEQUENCE [LARGE SCALE GENOMIC DNA]</scope>
    <source>
        <strain evidence="7 8">UD i117</strain>
    </source>
</reference>
<proteinExistence type="predicted"/>
<feature type="transmembrane region" description="Helical" evidence="6">
    <location>
        <begin position="414"/>
        <end position="436"/>
    </location>
</feature>
<keyword evidence="2 6" id="KW-0812">Transmembrane</keyword>
<evidence type="ECO:0000256" key="3">
    <source>
        <dbReference type="ARBA" id="ARBA00022989"/>
    </source>
</evidence>
<dbReference type="RefSeq" id="WP_370037294.1">
    <property type="nucleotide sequence ID" value="NZ_JBGBYS010000031.1"/>
</dbReference>
<evidence type="ECO:0000313" key="8">
    <source>
        <dbReference type="Proteomes" id="UP001565435"/>
    </source>
</evidence>
<feature type="transmembrane region" description="Helical" evidence="6">
    <location>
        <begin position="375"/>
        <end position="402"/>
    </location>
</feature>
<feature type="transmembrane region" description="Helical" evidence="6">
    <location>
        <begin position="292"/>
        <end position="314"/>
    </location>
</feature>
<sequence>MSANSNDAASTVSSDSSPTTGPKRRGILGSLREFGPGIIAVLAMMGAGDLVTASVSGSNYGYNLMWLLAASLLIRFVIVNIMGRYQVLNLKNQSIIEGYRDVARWYPWAIGIAAVISGHLLNGYMVRGAGEALASIFTIGDPFLWSCILVVGSIFVIGKNVYKTIESIMKLLLAMMTVVFLGLAIYSVPDVGEIVRGTIGFGIPDNTGAIGVFAVALSLIGAVAGSMANFLYPYYVRDKGWRGVGFKKLQRNDILFGISSAIVISLSIWVVGAEILRPNGIQVTNLDDISQALTIHLGAVGGIIFYLGAFGILYSSVVGFANGFPKIIVDCLHIIVPARRERYGDHFEDDPSFKWFSLFILVSPIIWAFPGMPGFVTMAVFVTGLQAVVVPLVAIGLLILANKKSHFGEHKANLFENIILVLTTLLTIWVTVQVVIGWF</sequence>
<evidence type="ECO:0000256" key="5">
    <source>
        <dbReference type="SAM" id="MobiDB-lite"/>
    </source>
</evidence>
<feature type="transmembrane region" description="Helical" evidence="6">
    <location>
        <begin position="253"/>
        <end position="272"/>
    </location>
</feature>
<feature type="transmembrane region" description="Helical" evidence="6">
    <location>
        <begin position="105"/>
        <end position="126"/>
    </location>
</feature>
<comment type="caution">
    <text evidence="7">The sequence shown here is derived from an EMBL/GenBank/DDBJ whole genome shotgun (WGS) entry which is preliminary data.</text>
</comment>
<feature type="transmembrane region" description="Helical" evidence="6">
    <location>
        <begin position="352"/>
        <end position="369"/>
    </location>
</feature>
<dbReference type="NCBIfam" id="NF037982">
    <property type="entry name" value="Nramp_1"/>
    <property type="match status" value="1"/>
</dbReference>
<feature type="transmembrane region" description="Helical" evidence="6">
    <location>
        <begin position="132"/>
        <end position="156"/>
    </location>
</feature>
<keyword evidence="3 6" id="KW-1133">Transmembrane helix</keyword>
<name>A0ABV4EQF7_BREEP</name>
<feature type="transmembrane region" description="Helical" evidence="6">
    <location>
        <begin position="168"/>
        <end position="188"/>
    </location>
</feature>
<feature type="transmembrane region" description="Helical" evidence="6">
    <location>
        <begin position="34"/>
        <end position="52"/>
    </location>
</feature>
<evidence type="ECO:0000256" key="4">
    <source>
        <dbReference type="ARBA" id="ARBA00023136"/>
    </source>
</evidence>
<evidence type="ECO:0000256" key="2">
    <source>
        <dbReference type="ARBA" id="ARBA00022692"/>
    </source>
</evidence>
<protein>
    <submittedName>
        <fullName evidence="7">Mn2+/Fe2+ NRAMP family transporter</fullName>
    </submittedName>
</protein>
<evidence type="ECO:0000313" key="7">
    <source>
        <dbReference type="EMBL" id="MEY9260469.1"/>
    </source>
</evidence>
<dbReference type="EMBL" id="JBGBYS010000031">
    <property type="protein sequence ID" value="MEY9260469.1"/>
    <property type="molecule type" value="Genomic_DNA"/>
</dbReference>
<dbReference type="InterPro" id="IPR001046">
    <property type="entry name" value="NRAMP_fam"/>
</dbReference>
<organism evidence="7 8">
    <name type="scientific">Brevibacterium epidermidis</name>
    <dbReference type="NCBI Taxonomy" id="1698"/>
    <lineage>
        <taxon>Bacteria</taxon>
        <taxon>Bacillati</taxon>
        <taxon>Actinomycetota</taxon>
        <taxon>Actinomycetes</taxon>
        <taxon>Micrococcales</taxon>
        <taxon>Brevibacteriaceae</taxon>
        <taxon>Brevibacterium</taxon>
    </lineage>
</organism>
<feature type="compositionally biased region" description="Polar residues" evidence="5">
    <location>
        <begin position="1"/>
        <end position="20"/>
    </location>
</feature>
<dbReference type="PANTHER" id="PTHR11706">
    <property type="entry name" value="SOLUTE CARRIER PROTEIN FAMILY 11 MEMBER"/>
    <property type="match status" value="1"/>
</dbReference>
<feature type="region of interest" description="Disordered" evidence="5">
    <location>
        <begin position="1"/>
        <end position="28"/>
    </location>
</feature>
<dbReference type="PANTHER" id="PTHR11706:SF3">
    <property type="entry name" value="METAL ION TRANSPORT PROTEIN"/>
    <property type="match status" value="1"/>
</dbReference>